<dbReference type="AlphaFoldDB" id="A0A653D3J3"/>
<sequence length="661" mass="71416">MGIFARKKKKLNKTEMGSNDQTPPSPTEEMCSAASRAKSSQQSGSKNKGAFSKTSSQSNAPLNTNICNTSTPSLLLESCECSEILDETIIDSVDLQSASTRDPDLVPPFYTVPESPSKPPSRFSRQQSPPSRSSPQQSSQLSRIPRPVDSPKSAVKSDYSRPASECPVQSTRSRSPTARSPRPESPVKGPISIICPRSRGPEKPLKSPRCGSPADCPAKSARGGSPPKSLRDGSPPETPRGGSPAKCPAKSPRCESPKAKSPAKSARSRSPDKWSECPVKSKNAVWPTKAGVPRKGGNLDAVFCCGEEAFGLVDDGSRRRINTYCVSAPTGPNYAKSEETLQSGTEKSHNGHASDTTSRTTIICACDGDDEDDDGYEDDDSSCDCECEPPSCQVQCCCVSCCPPPDTCNFFRIPPPMPYQQSFQQNGPWCGCCGDARPSRRTVKDQCCGCCCPVDKDRCCNDTTCSRPKSRELRGGTLIMGCQCNRKNGLQDDCPRTGCQGAPPCMTQPQPSCDNQQFSQGKHLEEKWEKEQTEMKVCYCSSYRCAFGPKTRCGPSCTIKVTKQQTKTTKQEIRREGPPSTTSANPAQRCYSGDGNHCPDGCTNWCNCDARMNQNITCYTPPRVVPNIPQLSSGYAIPCVNPMIGIPCHTNNCDPENGGCR</sequence>
<keyword evidence="3" id="KW-1185">Reference proteome</keyword>
<feature type="compositionally biased region" description="Basic residues" evidence="1">
    <location>
        <begin position="1"/>
        <end position="11"/>
    </location>
</feature>
<gene>
    <name evidence="2" type="ORF">CALMAC_LOCUS14072</name>
</gene>
<evidence type="ECO:0000256" key="1">
    <source>
        <dbReference type="SAM" id="MobiDB-lite"/>
    </source>
</evidence>
<feature type="compositionally biased region" description="Polar residues" evidence="1">
    <location>
        <begin position="52"/>
        <end position="67"/>
    </location>
</feature>
<dbReference type="EMBL" id="CAACVG010009967">
    <property type="protein sequence ID" value="VEN54654.1"/>
    <property type="molecule type" value="Genomic_DNA"/>
</dbReference>
<feature type="compositionally biased region" description="Low complexity" evidence="1">
    <location>
        <begin position="32"/>
        <end position="49"/>
    </location>
</feature>
<organism evidence="2 3">
    <name type="scientific">Callosobruchus maculatus</name>
    <name type="common">Southern cowpea weevil</name>
    <name type="synonym">Pulse bruchid</name>
    <dbReference type="NCBI Taxonomy" id="64391"/>
    <lineage>
        <taxon>Eukaryota</taxon>
        <taxon>Metazoa</taxon>
        <taxon>Ecdysozoa</taxon>
        <taxon>Arthropoda</taxon>
        <taxon>Hexapoda</taxon>
        <taxon>Insecta</taxon>
        <taxon>Pterygota</taxon>
        <taxon>Neoptera</taxon>
        <taxon>Endopterygota</taxon>
        <taxon>Coleoptera</taxon>
        <taxon>Polyphaga</taxon>
        <taxon>Cucujiformia</taxon>
        <taxon>Chrysomeloidea</taxon>
        <taxon>Chrysomelidae</taxon>
        <taxon>Bruchinae</taxon>
        <taxon>Bruchini</taxon>
        <taxon>Callosobruchus</taxon>
    </lineage>
</organism>
<feature type="region of interest" description="Disordered" evidence="1">
    <location>
        <begin position="336"/>
        <end position="355"/>
    </location>
</feature>
<feature type="region of interest" description="Disordered" evidence="1">
    <location>
        <begin position="568"/>
        <end position="587"/>
    </location>
</feature>
<reference evidence="2 3" key="1">
    <citation type="submission" date="2019-01" db="EMBL/GenBank/DDBJ databases">
        <authorList>
            <person name="Sayadi A."/>
        </authorList>
    </citation>
    <scope>NUCLEOTIDE SEQUENCE [LARGE SCALE GENOMIC DNA]</scope>
</reference>
<accession>A0A653D3J3</accession>
<feature type="region of interest" description="Disordered" evidence="1">
    <location>
        <begin position="1"/>
        <end position="67"/>
    </location>
</feature>
<proteinExistence type="predicted"/>
<name>A0A653D3J3_CALMS</name>
<feature type="compositionally biased region" description="Low complexity" evidence="1">
    <location>
        <begin position="170"/>
        <end position="180"/>
    </location>
</feature>
<evidence type="ECO:0000313" key="2">
    <source>
        <dbReference type="EMBL" id="VEN54654.1"/>
    </source>
</evidence>
<feature type="compositionally biased region" description="Low complexity" evidence="1">
    <location>
        <begin position="120"/>
        <end position="147"/>
    </location>
</feature>
<dbReference type="OrthoDB" id="6611808at2759"/>
<evidence type="ECO:0000313" key="3">
    <source>
        <dbReference type="Proteomes" id="UP000410492"/>
    </source>
</evidence>
<protein>
    <submittedName>
        <fullName evidence="2">Uncharacterized protein</fullName>
    </submittedName>
</protein>
<feature type="compositionally biased region" description="Polar residues" evidence="1">
    <location>
        <begin position="340"/>
        <end position="355"/>
    </location>
</feature>
<dbReference type="Proteomes" id="UP000410492">
    <property type="component" value="Unassembled WGS sequence"/>
</dbReference>
<feature type="region of interest" description="Disordered" evidence="1">
    <location>
        <begin position="94"/>
        <end position="281"/>
    </location>
</feature>